<evidence type="ECO:0000313" key="5">
    <source>
        <dbReference type="Proteomes" id="UP000184612"/>
    </source>
</evidence>
<feature type="transmembrane region" description="Helical" evidence="2">
    <location>
        <begin position="230"/>
        <end position="250"/>
    </location>
</feature>
<sequence>MENTYQKGQSNGSAVNIKMPKNIRQVGSVLYHGRVIYVEDYVMTFVKQLADIDPGELRVAVFLGYSVKTEEAKNIFIKGAVEMRNVDFGTSMTLTDDGWTSVYENIKKYFTDVEIVGWALIGPGFYLESNDKIRKIHSDNFSGSDKALLKMDSMEREEAFYFCENSQLIKQPGYYLYYEKNEEMQNYMVEYKEEKIVREEAVYNDQTTKRIRSVIQDKKEVKDDRSVVRLLYAASSLLAIIVLVIAATMLDSYDKMKKMESALSTISQNLNVAGDNKDQDVASDGTTDKSGKNPVNQADANKEDDVKEAENGTGGDSQAVPVDKVEGNVTPEPQTTKQAEAEVSEEPTKAAESTPEPTKAAETPKDTKDTKPASATVKYYTVKAGDSLASISYKLYKTYTYMDEIKKLNKIEDENKILVGQKLRVP</sequence>
<dbReference type="PROSITE" id="PS51782">
    <property type="entry name" value="LYSM"/>
    <property type="match status" value="1"/>
</dbReference>
<dbReference type="SUPFAM" id="SSF54106">
    <property type="entry name" value="LysM domain"/>
    <property type="match status" value="1"/>
</dbReference>
<evidence type="ECO:0000313" key="4">
    <source>
        <dbReference type="EMBL" id="SHO53792.1"/>
    </source>
</evidence>
<feature type="domain" description="LysM" evidence="3">
    <location>
        <begin position="378"/>
        <end position="425"/>
    </location>
</feature>
<dbReference type="STRING" id="1121345.SAMN02745217_04283"/>
<proteinExistence type="predicted"/>
<dbReference type="InterPro" id="IPR052196">
    <property type="entry name" value="Bact_Kbp"/>
</dbReference>
<name>A0A1M7YMI0_9FIRM</name>
<dbReference type="PANTHER" id="PTHR34700:SF4">
    <property type="entry name" value="PHAGE-LIKE ELEMENT PBSX PROTEIN XKDP"/>
    <property type="match status" value="1"/>
</dbReference>
<organism evidence="4 5">
    <name type="scientific">Anaerocolumna xylanovorans DSM 12503</name>
    <dbReference type="NCBI Taxonomy" id="1121345"/>
    <lineage>
        <taxon>Bacteria</taxon>
        <taxon>Bacillati</taxon>
        <taxon>Bacillota</taxon>
        <taxon>Clostridia</taxon>
        <taxon>Lachnospirales</taxon>
        <taxon>Lachnospiraceae</taxon>
        <taxon>Anaerocolumna</taxon>
    </lineage>
</organism>
<dbReference type="Gene3D" id="3.10.350.10">
    <property type="entry name" value="LysM domain"/>
    <property type="match status" value="1"/>
</dbReference>
<accession>A0A1M7YMI0</accession>
<dbReference type="SMART" id="SM00257">
    <property type="entry name" value="LysM"/>
    <property type="match status" value="1"/>
</dbReference>
<evidence type="ECO:0000256" key="1">
    <source>
        <dbReference type="SAM" id="MobiDB-lite"/>
    </source>
</evidence>
<dbReference type="AlphaFoldDB" id="A0A1M7YMI0"/>
<dbReference type="InterPro" id="IPR036779">
    <property type="entry name" value="LysM_dom_sf"/>
</dbReference>
<feature type="region of interest" description="Disordered" evidence="1">
    <location>
        <begin position="274"/>
        <end position="376"/>
    </location>
</feature>
<dbReference type="InterPro" id="IPR018392">
    <property type="entry name" value="LysM"/>
</dbReference>
<dbReference type="Pfam" id="PF01476">
    <property type="entry name" value="LysM"/>
    <property type="match status" value="1"/>
</dbReference>
<evidence type="ECO:0000256" key="2">
    <source>
        <dbReference type="SAM" id="Phobius"/>
    </source>
</evidence>
<evidence type="ECO:0000259" key="3">
    <source>
        <dbReference type="PROSITE" id="PS51782"/>
    </source>
</evidence>
<keyword evidence="2" id="KW-0472">Membrane</keyword>
<protein>
    <submittedName>
        <fullName evidence="4">LysM domain-containing protein</fullName>
    </submittedName>
</protein>
<feature type="compositionally biased region" description="Basic and acidic residues" evidence="1">
    <location>
        <begin position="362"/>
        <end position="371"/>
    </location>
</feature>
<gene>
    <name evidence="4" type="ORF">SAMN02745217_04283</name>
</gene>
<keyword evidence="2" id="KW-0812">Transmembrane</keyword>
<keyword evidence="2" id="KW-1133">Transmembrane helix</keyword>
<feature type="compositionally biased region" description="Basic and acidic residues" evidence="1">
    <location>
        <begin position="275"/>
        <end position="291"/>
    </location>
</feature>
<dbReference type="OrthoDB" id="3292458at2"/>
<dbReference type="RefSeq" id="WP_073590917.1">
    <property type="nucleotide sequence ID" value="NZ_FRFD01000015.1"/>
</dbReference>
<dbReference type="CDD" id="cd00118">
    <property type="entry name" value="LysM"/>
    <property type="match status" value="1"/>
</dbReference>
<keyword evidence="5" id="KW-1185">Reference proteome</keyword>
<dbReference type="Proteomes" id="UP000184612">
    <property type="component" value="Unassembled WGS sequence"/>
</dbReference>
<dbReference type="EMBL" id="FRFD01000015">
    <property type="protein sequence ID" value="SHO53792.1"/>
    <property type="molecule type" value="Genomic_DNA"/>
</dbReference>
<reference evidence="4 5" key="1">
    <citation type="submission" date="2016-12" db="EMBL/GenBank/DDBJ databases">
        <authorList>
            <person name="Song W.-J."/>
            <person name="Kurnit D.M."/>
        </authorList>
    </citation>
    <scope>NUCLEOTIDE SEQUENCE [LARGE SCALE GENOMIC DNA]</scope>
    <source>
        <strain evidence="4 5">DSM 12503</strain>
    </source>
</reference>
<dbReference type="PANTHER" id="PTHR34700">
    <property type="entry name" value="POTASSIUM BINDING PROTEIN KBP"/>
    <property type="match status" value="1"/>
</dbReference>
<feature type="compositionally biased region" description="Basic and acidic residues" evidence="1">
    <location>
        <begin position="300"/>
        <end position="310"/>
    </location>
</feature>